<evidence type="ECO:0000313" key="6">
    <source>
        <dbReference type="EMBL" id="CAK7236564.1"/>
    </source>
</evidence>
<dbReference type="InterPro" id="IPR041526">
    <property type="entry name" value="DAPG_hydrolase"/>
</dbReference>
<protein>
    <recommendedName>
        <fullName evidence="5">DAPG hydrolase PhiG domain-containing protein</fullName>
    </recommendedName>
</protein>
<evidence type="ECO:0000259" key="5">
    <source>
        <dbReference type="Pfam" id="PF18089"/>
    </source>
</evidence>
<keyword evidence="3" id="KW-0378">Hydrolase</keyword>
<evidence type="ECO:0000256" key="4">
    <source>
        <dbReference type="ARBA" id="ARBA00022833"/>
    </source>
</evidence>
<keyword evidence="4" id="KW-0862">Zinc</keyword>
<reference evidence="6 7" key="1">
    <citation type="submission" date="2024-01" db="EMBL/GenBank/DDBJ databases">
        <authorList>
            <person name="Allen C."/>
            <person name="Tagirdzhanova G."/>
        </authorList>
    </citation>
    <scope>NUCLEOTIDE SEQUENCE [LARGE SCALE GENOMIC DNA]</scope>
</reference>
<keyword evidence="7" id="KW-1185">Reference proteome</keyword>
<evidence type="ECO:0000313" key="7">
    <source>
        <dbReference type="Proteomes" id="UP001642482"/>
    </source>
</evidence>
<dbReference type="Pfam" id="PF18089">
    <property type="entry name" value="DAPG_hydrolase"/>
    <property type="match status" value="1"/>
</dbReference>
<dbReference type="EMBL" id="CAWUHD010000165">
    <property type="protein sequence ID" value="CAK7236564.1"/>
    <property type="molecule type" value="Genomic_DNA"/>
</dbReference>
<sequence length="307" mass="35190">MAPHTTPPGNCPTKISEEAHLIPLTYYPPATQRVFQANARAIANKPYAKFFKEELFIYSDIPQYIRQPLPVHGILPLDAARTLLEPGHTEYENGWCELSDGSAYVASRTRFPGATGDMIRWWFWWHSAENERYALWFPYDHQSLQTSYADRLTRNDLSDTQKWVGSQHVVNEFIGEKAMKIRICFVNPAVYGLPWEDLQAAGYEAAVCAELWHPTLPIKTGDMLHLWRRVEDGLELRSRYWMATGMKLALPGNLSIPLDYVLGVLGIKRNLVGERIAYEHFIHDQTEFTNLASFLPALYNEYLAGKV</sequence>
<gene>
    <name evidence="6" type="ORF">SEUCBS140593_009662</name>
</gene>
<evidence type="ECO:0000256" key="1">
    <source>
        <dbReference type="ARBA" id="ARBA00001947"/>
    </source>
</evidence>
<keyword evidence="2" id="KW-0479">Metal-binding</keyword>
<accession>A0ABP0CZF1</accession>
<feature type="domain" description="DAPG hydrolase PhiG" evidence="5">
    <location>
        <begin position="77"/>
        <end position="300"/>
    </location>
</feature>
<organism evidence="6 7">
    <name type="scientific">Sporothrix eucalyptigena</name>
    <dbReference type="NCBI Taxonomy" id="1812306"/>
    <lineage>
        <taxon>Eukaryota</taxon>
        <taxon>Fungi</taxon>
        <taxon>Dikarya</taxon>
        <taxon>Ascomycota</taxon>
        <taxon>Pezizomycotina</taxon>
        <taxon>Sordariomycetes</taxon>
        <taxon>Sordariomycetidae</taxon>
        <taxon>Ophiostomatales</taxon>
        <taxon>Ophiostomataceae</taxon>
        <taxon>Sporothrix</taxon>
    </lineage>
</organism>
<dbReference type="Proteomes" id="UP001642482">
    <property type="component" value="Unassembled WGS sequence"/>
</dbReference>
<comment type="cofactor">
    <cofactor evidence="1">
        <name>Zn(2+)</name>
        <dbReference type="ChEBI" id="CHEBI:29105"/>
    </cofactor>
</comment>
<comment type="caution">
    <text evidence="6">The sequence shown here is derived from an EMBL/GenBank/DDBJ whole genome shotgun (WGS) entry which is preliminary data.</text>
</comment>
<evidence type="ECO:0000256" key="2">
    <source>
        <dbReference type="ARBA" id="ARBA00022723"/>
    </source>
</evidence>
<name>A0ABP0CZF1_9PEZI</name>
<proteinExistence type="predicted"/>
<evidence type="ECO:0000256" key="3">
    <source>
        <dbReference type="ARBA" id="ARBA00022801"/>
    </source>
</evidence>